<feature type="non-terminal residue" evidence="2">
    <location>
        <position position="309"/>
    </location>
</feature>
<evidence type="ECO:0000256" key="1">
    <source>
        <dbReference type="ARBA" id="ARBA00022729"/>
    </source>
</evidence>
<dbReference type="SUPFAM" id="SSF48695">
    <property type="entry name" value="Multiheme cytochromes"/>
    <property type="match status" value="1"/>
</dbReference>
<name>A0A3B1DAP2_9ZZZZ</name>
<dbReference type="InterPro" id="IPR036280">
    <property type="entry name" value="Multihaem_cyt_sf"/>
</dbReference>
<keyword evidence="1" id="KW-0732">Signal</keyword>
<gene>
    <name evidence="2" type="ORF">MNBD_PLANCTO03-1735</name>
</gene>
<dbReference type="Gene3D" id="1.10.1130.10">
    <property type="entry name" value="Flavocytochrome C3, Chain A"/>
    <property type="match status" value="1"/>
</dbReference>
<reference evidence="2" key="1">
    <citation type="submission" date="2018-06" db="EMBL/GenBank/DDBJ databases">
        <authorList>
            <person name="Zhirakovskaya E."/>
        </authorList>
    </citation>
    <scope>NUCLEOTIDE SEQUENCE</scope>
</reference>
<dbReference type="Gene3D" id="3.90.10.10">
    <property type="entry name" value="Cytochrome C3"/>
    <property type="match status" value="1"/>
</dbReference>
<dbReference type="PANTHER" id="PTHR35038">
    <property type="entry name" value="DISSIMILATORY SULFITE REDUCTASE SIRA"/>
    <property type="match status" value="1"/>
</dbReference>
<dbReference type="InterPro" id="IPR051829">
    <property type="entry name" value="Multiheme_Cytochr_ET"/>
</dbReference>
<organism evidence="2">
    <name type="scientific">hydrothermal vent metagenome</name>
    <dbReference type="NCBI Taxonomy" id="652676"/>
    <lineage>
        <taxon>unclassified sequences</taxon>
        <taxon>metagenomes</taxon>
        <taxon>ecological metagenomes</taxon>
    </lineage>
</organism>
<accession>A0A3B1DAP2</accession>
<dbReference type="AlphaFoldDB" id="A0A3B1DAP2"/>
<sequence length="309" mass="34187">MLAAMMAVLWVVLWVVPTIANAQWSQPEEEEKDSDRRCMQCHGQPHIAELGPDERRSMVGTWLDPDTPPPADAPEIEPLAGDEEPTRPALFVLHEDLAHSPHADLRCIDCHEDAARLPHAVRLNRATCASACHTEVWDDYAEGSHREAYDHDDERAPTCVSCHGGHDMHAIDDRDAPQHRLNRLFLCGDCHAKHGPSREGVESAARVRAYLDSAHAKAITEAGLLWAATCADCHDAHRVHKADDPRSTVYRENIPETCGSCHEGITEIYEHSVHGKLLAEGDENAPVCTDCHTAHSITRASSPDFMLDI</sequence>
<proteinExistence type="predicted"/>
<evidence type="ECO:0000313" key="2">
    <source>
        <dbReference type="EMBL" id="VAX39916.1"/>
    </source>
</evidence>
<dbReference type="EMBL" id="UOGK01000304">
    <property type="protein sequence ID" value="VAX39916.1"/>
    <property type="molecule type" value="Genomic_DNA"/>
</dbReference>
<protein>
    <submittedName>
        <fullName evidence="2">Uncharacterized protein</fullName>
    </submittedName>
</protein>